<gene>
    <name evidence="6" type="ORF">ACFFV7_00330</name>
</gene>
<dbReference type="RefSeq" id="WP_189645336.1">
    <property type="nucleotide sequence ID" value="NZ_BMRC01000001.1"/>
</dbReference>
<evidence type="ECO:0000256" key="1">
    <source>
        <dbReference type="ARBA" id="ARBA00023015"/>
    </source>
</evidence>
<evidence type="ECO:0000313" key="6">
    <source>
        <dbReference type="EMBL" id="MFB9199619.1"/>
    </source>
</evidence>
<dbReference type="SUPFAM" id="SSF46689">
    <property type="entry name" value="Homeodomain-like"/>
    <property type="match status" value="1"/>
</dbReference>
<dbReference type="InterPro" id="IPR023772">
    <property type="entry name" value="DNA-bd_HTH_TetR-type_CS"/>
</dbReference>
<accession>A0ABV5I766</accession>
<organism evidence="6 7">
    <name type="scientific">Nonomuraea spiralis</name>
    <dbReference type="NCBI Taxonomy" id="46182"/>
    <lineage>
        <taxon>Bacteria</taxon>
        <taxon>Bacillati</taxon>
        <taxon>Actinomycetota</taxon>
        <taxon>Actinomycetes</taxon>
        <taxon>Streptosporangiales</taxon>
        <taxon>Streptosporangiaceae</taxon>
        <taxon>Nonomuraea</taxon>
    </lineage>
</organism>
<comment type="caution">
    <text evidence="6">The sequence shown here is derived from an EMBL/GenBank/DDBJ whole genome shotgun (WGS) entry which is preliminary data.</text>
</comment>
<dbReference type="InterPro" id="IPR009057">
    <property type="entry name" value="Homeodomain-like_sf"/>
</dbReference>
<evidence type="ECO:0000259" key="5">
    <source>
        <dbReference type="PROSITE" id="PS50977"/>
    </source>
</evidence>
<dbReference type="PROSITE" id="PS01081">
    <property type="entry name" value="HTH_TETR_1"/>
    <property type="match status" value="1"/>
</dbReference>
<feature type="DNA-binding region" description="H-T-H motif" evidence="4">
    <location>
        <begin position="35"/>
        <end position="54"/>
    </location>
</feature>
<proteinExistence type="predicted"/>
<dbReference type="InterPro" id="IPR001647">
    <property type="entry name" value="HTH_TetR"/>
</dbReference>
<evidence type="ECO:0000256" key="4">
    <source>
        <dbReference type="PROSITE-ProRule" id="PRU00335"/>
    </source>
</evidence>
<keyword evidence="2 4" id="KW-0238">DNA-binding</keyword>
<dbReference type="PROSITE" id="PS50977">
    <property type="entry name" value="HTH_TETR_2"/>
    <property type="match status" value="1"/>
</dbReference>
<protein>
    <submittedName>
        <fullName evidence="6">TetR/AcrR family transcriptional regulator</fullName>
    </submittedName>
</protein>
<reference evidence="6 7" key="1">
    <citation type="submission" date="2024-09" db="EMBL/GenBank/DDBJ databases">
        <authorList>
            <person name="Sun Q."/>
            <person name="Mori K."/>
        </authorList>
    </citation>
    <scope>NUCLEOTIDE SEQUENCE [LARGE SCALE GENOMIC DNA]</scope>
    <source>
        <strain evidence="6 7">CCM 3426</strain>
    </source>
</reference>
<evidence type="ECO:0000256" key="3">
    <source>
        <dbReference type="ARBA" id="ARBA00023163"/>
    </source>
</evidence>
<keyword evidence="7" id="KW-1185">Reference proteome</keyword>
<dbReference type="Proteomes" id="UP001589647">
    <property type="component" value="Unassembled WGS sequence"/>
</dbReference>
<dbReference type="InterPro" id="IPR050109">
    <property type="entry name" value="HTH-type_TetR-like_transc_reg"/>
</dbReference>
<dbReference type="PRINTS" id="PR00455">
    <property type="entry name" value="HTHTETR"/>
</dbReference>
<dbReference type="EMBL" id="JBHMEI010000001">
    <property type="protein sequence ID" value="MFB9199619.1"/>
    <property type="molecule type" value="Genomic_DNA"/>
</dbReference>
<keyword evidence="3" id="KW-0804">Transcription</keyword>
<keyword evidence="1" id="KW-0805">Transcription regulation</keyword>
<evidence type="ECO:0000313" key="7">
    <source>
        <dbReference type="Proteomes" id="UP001589647"/>
    </source>
</evidence>
<evidence type="ECO:0000256" key="2">
    <source>
        <dbReference type="ARBA" id="ARBA00023125"/>
    </source>
</evidence>
<dbReference type="Gene3D" id="1.10.357.10">
    <property type="entry name" value="Tetracycline Repressor, domain 2"/>
    <property type="match status" value="1"/>
</dbReference>
<name>A0ABV5I766_9ACTN</name>
<dbReference type="PANTHER" id="PTHR30055:SF238">
    <property type="entry name" value="MYCOFACTOCIN BIOSYNTHESIS TRANSCRIPTIONAL REGULATOR MFTR-RELATED"/>
    <property type="match status" value="1"/>
</dbReference>
<dbReference type="PANTHER" id="PTHR30055">
    <property type="entry name" value="HTH-TYPE TRANSCRIPTIONAL REGULATOR RUTR"/>
    <property type="match status" value="1"/>
</dbReference>
<sequence length="197" mass="21600">MTQPSLRVRKRRRARDEIIEAAYRLFAERGYDEVTVADIAERAEVGRTTFFRYFGDKQEVLFAGEQDRIDDLAARHRALRGDRPPGLPEALAQVRELTLAVCAGATRDPGRYVLRERLIADHPELGDRTARKQRLLAATMTEILREHGAAPETAALAPQLALACYTAGRAVAGDDPAALAPSVAAAFDRLGLLPPAT</sequence>
<dbReference type="Pfam" id="PF00440">
    <property type="entry name" value="TetR_N"/>
    <property type="match status" value="1"/>
</dbReference>
<feature type="domain" description="HTH tetR-type" evidence="5">
    <location>
        <begin position="12"/>
        <end position="72"/>
    </location>
</feature>